<comment type="subcellular location">
    <subcellularLocation>
        <location evidence="1">Cell outer membrane</location>
    </subcellularLocation>
</comment>
<keyword evidence="2" id="KW-0472">Membrane</keyword>
<proteinExistence type="predicted"/>
<comment type="caution">
    <text evidence="4">The sequence shown here is derived from an EMBL/GenBank/DDBJ whole genome shotgun (WGS) entry which is preliminary data.</text>
</comment>
<evidence type="ECO:0000256" key="2">
    <source>
        <dbReference type="ARBA" id="ARBA00023136"/>
    </source>
</evidence>
<evidence type="ECO:0008006" key="5">
    <source>
        <dbReference type="Google" id="ProtNLM"/>
    </source>
</evidence>
<feature type="non-terminal residue" evidence="4">
    <location>
        <position position="1"/>
    </location>
</feature>
<evidence type="ECO:0000256" key="1">
    <source>
        <dbReference type="ARBA" id="ARBA00004442"/>
    </source>
</evidence>
<dbReference type="AlphaFoldDB" id="A0A0F9A5J0"/>
<dbReference type="GO" id="GO:0009279">
    <property type="term" value="C:cell outer membrane"/>
    <property type="evidence" value="ECO:0007669"/>
    <property type="project" value="UniProtKB-SubCell"/>
</dbReference>
<keyword evidence="3" id="KW-0998">Cell outer membrane</keyword>
<gene>
    <name evidence="4" type="ORF">LCGC14_2612210</name>
</gene>
<reference evidence="4" key="1">
    <citation type="journal article" date="2015" name="Nature">
        <title>Complex archaea that bridge the gap between prokaryotes and eukaryotes.</title>
        <authorList>
            <person name="Spang A."/>
            <person name="Saw J.H."/>
            <person name="Jorgensen S.L."/>
            <person name="Zaremba-Niedzwiedzka K."/>
            <person name="Martijn J."/>
            <person name="Lind A.E."/>
            <person name="van Eijk R."/>
            <person name="Schleper C."/>
            <person name="Guy L."/>
            <person name="Ettema T.J."/>
        </authorList>
    </citation>
    <scope>NUCLEOTIDE SEQUENCE</scope>
</reference>
<dbReference type="EMBL" id="LAZR01044370">
    <property type="protein sequence ID" value="KKL04824.1"/>
    <property type="molecule type" value="Genomic_DNA"/>
</dbReference>
<dbReference type="InterPro" id="IPR036942">
    <property type="entry name" value="Beta-barrel_TonB_sf"/>
</dbReference>
<evidence type="ECO:0000256" key="3">
    <source>
        <dbReference type="ARBA" id="ARBA00023237"/>
    </source>
</evidence>
<organism evidence="4">
    <name type="scientific">marine sediment metagenome</name>
    <dbReference type="NCBI Taxonomy" id="412755"/>
    <lineage>
        <taxon>unclassified sequences</taxon>
        <taxon>metagenomes</taxon>
        <taxon>ecological metagenomes</taxon>
    </lineage>
</organism>
<sequence length="163" mass="17877">VGASLAYLDFEFDEYAAGCTIDGIVANNNIDLANGDPKGTTPCRQDLSGQRNAFAPEYSGNVFASYNRDVLDGLQMKATVDLNFKSEMYLDYDLDERVRQAGYGKVNTRIALSDDSWEVAVFGRNLGDKTTHSFALDTPLLSGASTGWVDEGRVFGAELSWFF</sequence>
<dbReference type="Gene3D" id="2.40.170.20">
    <property type="entry name" value="TonB-dependent receptor, beta-barrel domain"/>
    <property type="match status" value="1"/>
</dbReference>
<name>A0A0F9A5J0_9ZZZZ</name>
<evidence type="ECO:0000313" key="4">
    <source>
        <dbReference type="EMBL" id="KKL04824.1"/>
    </source>
</evidence>
<dbReference type="SUPFAM" id="SSF56935">
    <property type="entry name" value="Porins"/>
    <property type="match status" value="1"/>
</dbReference>
<accession>A0A0F9A5J0</accession>
<protein>
    <recommendedName>
        <fullName evidence="5">TonB-dependent receptor-like beta-barrel domain-containing protein</fullName>
    </recommendedName>
</protein>